<dbReference type="InterPro" id="IPR019796">
    <property type="entry name" value="G6P_DH_AS"/>
</dbReference>
<dbReference type="EC" id="1.1.1.49" evidence="3"/>
<dbReference type="EMBL" id="OU466862">
    <property type="protein sequence ID" value="CAH2072878.1"/>
    <property type="molecule type" value="Genomic_DNA"/>
</dbReference>
<evidence type="ECO:0000256" key="4">
    <source>
        <dbReference type="ARBA" id="ARBA00022526"/>
    </source>
</evidence>
<accession>A0AAU9SU82</accession>
<dbReference type="SUPFAM" id="SSF51735">
    <property type="entry name" value="NAD(P)-binding Rossmann-fold domains"/>
    <property type="match status" value="1"/>
</dbReference>
<reference evidence="12 13" key="1">
    <citation type="submission" date="2022-03" db="EMBL/GenBank/DDBJ databases">
        <authorList>
            <person name="Nunn A."/>
            <person name="Chopra R."/>
            <person name="Nunn A."/>
            <person name="Contreras Garrido A."/>
        </authorList>
    </citation>
    <scope>NUCLEOTIDE SEQUENCE [LARGE SCALE GENOMIC DNA]</scope>
</reference>
<comment type="catalytic activity">
    <reaction evidence="9">
        <text>D-glucose 6-phosphate + NADP(+) = 6-phospho-D-glucono-1,5-lactone + NADPH + H(+)</text>
        <dbReference type="Rhea" id="RHEA:15841"/>
        <dbReference type="ChEBI" id="CHEBI:15378"/>
        <dbReference type="ChEBI" id="CHEBI:57783"/>
        <dbReference type="ChEBI" id="CHEBI:57955"/>
        <dbReference type="ChEBI" id="CHEBI:58349"/>
        <dbReference type="ChEBI" id="CHEBI:61548"/>
        <dbReference type="EC" id="1.1.1.49"/>
    </reaction>
</comment>
<evidence type="ECO:0000256" key="7">
    <source>
        <dbReference type="ARBA" id="ARBA00023277"/>
    </source>
</evidence>
<organism evidence="12 13">
    <name type="scientific">Thlaspi arvense</name>
    <name type="common">Field penny-cress</name>
    <dbReference type="NCBI Taxonomy" id="13288"/>
    <lineage>
        <taxon>Eukaryota</taxon>
        <taxon>Viridiplantae</taxon>
        <taxon>Streptophyta</taxon>
        <taxon>Embryophyta</taxon>
        <taxon>Tracheophyta</taxon>
        <taxon>Spermatophyta</taxon>
        <taxon>Magnoliopsida</taxon>
        <taxon>eudicotyledons</taxon>
        <taxon>Gunneridae</taxon>
        <taxon>Pentapetalae</taxon>
        <taxon>rosids</taxon>
        <taxon>malvids</taxon>
        <taxon>Brassicales</taxon>
        <taxon>Brassicaceae</taxon>
        <taxon>Thlaspideae</taxon>
        <taxon>Thlaspi</taxon>
    </lineage>
</organism>
<comment type="function">
    <text evidence="8">Catalyzes the rate-limiting step of the oxidative pentose-phosphate pathway, which represents a route for the dissimilation of carbohydrates besides glycolysis. The main function of this enzyme is to provide reducing power (NADPH) and pentose phosphates for fatty acid and nucleic acid synthesis which are involved in membrane synthesis and cell division.</text>
</comment>
<sequence>MIETSVNSNARFTTLFTPSKTSPHMWSSSFDIARFLTQLIRATPCARQRMRQQIDSYNRLMFFLSGVVHLGTVKPQPFLLCDSTATFQSPSPTVPWREPPTAAVSLDDVDLVDQSTAAAAVEAVEKTMAAATATAWDDVFGLEEQQRRHLQRLHARGVLWKHPGKEESSAPPVVFRLSHGGEVSSDGNCLFTASQKAMEARAIDARDLRRRTVRRFLEDFRSASDGEKEVITDAIRHMYSPDLKSGWGIHIVQEEKLLAKKDERESLDSAIEELMQIGMQRETAAESIYRERCLPVNDGLSWAKYMSISGSSEDEHDIITLQYTEDGLLSVDENREGHAAAFGDDIAIECLATEFKREIYVVQAHGSDGMVEEENCVFFLPHKPRSEVIEFPVFLFMKGTGWCGGGADHYEPLIANPSPMISHEKVALGEVIGLRHVLMMASLSSSVTSRSYRSGCCWASFSPFNGNGHRSLSFLSASPRRLDSHELCVRFQRKSGRASVFMQDGAIVTNSNSIESESSLKGLKDEVLSVLKVAADSDGQNQSTVSITVVGASGDLAKKKIFPALFALYYEDCLPEHFTIFGYSRSKMTDVELRNMVSKTLTCRIDKRANCGEKMEEFLKRCYYHSGQYDSQEHFTELDKKLKEHEAGRISNRLFYLSIPPNIFVDAVKCASSSASSVNGWTRVIVEKPFGRDSATSAALTKSLKQYLEEDQIFRIDHYLGKELVENLSVLRFSNLIFEPLWSRQYIRNVQLIFSEDFGTEGRGGYFDHYGIIRDIMQNHLLQILALFAMETPVSLDAEDIRNEKVKVLRSMRPVQVEDVVIGQYKSHTKGGVTYPGYTDDKTVPKIA</sequence>
<dbReference type="Gene3D" id="3.40.50.720">
    <property type="entry name" value="NAD(P)-binding Rossmann-like Domain"/>
    <property type="match status" value="1"/>
</dbReference>
<dbReference type="InterPro" id="IPR036291">
    <property type="entry name" value="NAD(P)-bd_dom_sf"/>
</dbReference>
<dbReference type="Proteomes" id="UP000836841">
    <property type="component" value="Chromosome 6"/>
</dbReference>
<feature type="domain" description="Glucose-6-phosphate dehydrogenase NAD-binding" evidence="10">
    <location>
        <begin position="549"/>
        <end position="727"/>
    </location>
</feature>
<evidence type="ECO:0000256" key="8">
    <source>
        <dbReference type="ARBA" id="ARBA00046096"/>
    </source>
</evidence>
<dbReference type="Pfam" id="PF00479">
    <property type="entry name" value="G6PD_N"/>
    <property type="match status" value="1"/>
</dbReference>
<keyword evidence="13" id="KW-1185">Reference proteome</keyword>
<keyword evidence="4" id="KW-0313">Glucose metabolism</keyword>
<evidence type="ECO:0000256" key="3">
    <source>
        <dbReference type="ARBA" id="ARBA00013019"/>
    </source>
</evidence>
<evidence type="ECO:0000259" key="11">
    <source>
        <dbReference type="Pfam" id="PF02781"/>
    </source>
</evidence>
<protein>
    <recommendedName>
        <fullName evidence="3">glucose-6-phosphate dehydrogenase (NADP(+))</fullName>
        <ecNumber evidence="3">1.1.1.49</ecNumber>
    </recommendedName>
</protein>
<comment type="similarity">
    <text evidence="2">Belongs to the glucose-6-phosphate dehydrogenase family.</text>
</comment>
<dbReference type="PROSITE" id="PS00069">
    <property type="entry name" value="G6P_DEHYDROGENASE"/>
    <property type="match status" value="1"/>
</dbReference>
<dbReference type="AlphaFoldDB" id="A0AAU9SU82"/>
<evidence type="ECO:0000256" key="9">
    <source>
        <dbReference type="ARBA" id="ARBA00048749"/>
    </source>
</evidence>
<evidence type="ECO:0000256" key="5">
    <source>
        <dbReference type="ARBA" id="ARBA00022857"/>
    </source>
</evidence>
<keyword evidence="6" id="KW-0560">Oxidoreductase</keyword>
<keyword evidence="7" id="KW-0119">Carbohydrate metabolism</keyword>
<evidence type="ECO:0000256" key="6">
    <source>
        <dbReference type="ARBA" id="ARBA00023002"/>
    </source>
</evidence>
<dbReference type="GO" id="GO:0006006">
    <property type="term" value="P:glucose metabolic process"/>
    <property type="evidence" value="ECO:0007669"/>
    <property type="project" value="UniProtKB-KW"/>
</dbReference>
<dbReference type="GO" id="GO:0050661">
    <property type="term" value="F:NADP binding"/>
    <property type="evidence" value="ECO:0007669"/>
    <property type="project" value="InterPro"/>
</dbReference>
<dbReference type="GO" id="GO:0004345">
    <property type="term" value="F:glucose-6-phosphate dehydrogenase activity"/>
    <property type="evidence" value="ECO:0007669"/>
    <property type="project" value="UniProtKB-EC"/>
</dbReference>
<evidence type="ECO:0000259" key="10">
    <source>
        <dbReference type="Pfam" id="PF00479"/>
    </source>
</evidence>
<dbReference type="PRINTS" id="PR00079">
    <property type="entry name" value="G6PDHDRGNASE"/>
</dbReference>
<dbReference type="Pfam" id="PF02781">
    <property type="entry name" value="G6PD_C"/>
    <property type="match status" value="1"/>
</dbReference>
<dbReference type="FunFam" id="3.40.50.720:FF:000222">
    <property type="entry name" value="Glucose-6-phosphate 1-dehydrogenase"/>
    <property type="match status" value="1"/>
</dbReference>
<dbReference type="PANTHER" id="PTHR36068">
    <property type="entry name" value="OS01G0102500 PROTEIN"/>
    <property type="match status" value="1"/>
</dbReference>
<dbReference type="PANTHER" id="PTHR36068:SF1">
    <property type="entry name" value="OS01G0102500 PROTEIN"/>
    <property type="match status" value="1"/>
</dbReference>
<dbReference type="InterPro" id="IPR022675">
    <property type="entry name" value="G6P_DH_C"/>
</dbReference>
<name>A0AAU9SU82_THLAR</name>
<comment type="pathway">
    <text evidence="1">Carbohydrate degradation; pentose phosphate pathway; D-ribulose 5-phosphate from D-glucose 6-phosphate (oxidative stage): step 1/3.</text>
</comment>
<dbReference type="InterPro" id="IPR001282">
    <property type="entry name" value="G6P_DH"/>
</dbReference>
<dbReference type="Gene3D" id="3.30.360.10">
    <property type="entry name" value="Dihydrodipicolinate Reductase, domain 2"/>
    <property type="match status" value="1"/>
</dbReference>
<gene>
    <name evidence="12" type="ORF">TAV2_LOCUS22332</name>
</gene>
<dbReference type="Gene3D" id="3.90.70.80">
    <property type="match status" value="1"/>
</dbReference>
<dbReference type="SUPFAM" id="SSF55347">
    <property type="entry name" value="Glyceraldehyde-3-phosphate dehydrogenase-like, C-terminal domain"/>
    <property type="match status" value="1"/>
</dbReference>
<evidence type="ECO:0000313" key="12">
    <source>
        <dbReference type="EMBL" id="CAH2072878.1"/>
    </source>
</evidence>
<dbReference type="GO" id="GO:0009051">
    <property type="term" value="P:pentose-phosphate shunt, oxidative branch"/>
    <property type="evidence" value="ECO:0007669"/>
    <property type="project" value="UniProtKB-ARBA"/>
</dbReference>
<proteinExistence type="inferred from homology"/>
<evidence type="ECO:0000256" key="2">
    <source>
        <dbReference type="ARBA" id="ARBA00009975"/>
    </source>
</evidence>
<feature type="domain" description="Glucose-6-phosphate dehydrogenase C-terminal" evidence="11">
    <location>
        <begin position="730"/>
        <end position="846"/>
    </location>
</feature>
<dbReference type="InterPro" id="IPR022674">
    <property type="entry name" value="G6P_DH_NAD-bd"/>
</dbReference>
<evidence type="ECO:0000256" key="1">
    <source>
        <dbReference type="ARBA" id="ARBA00004937"/>
    </source>
</evidence>
<evidence type="ECO:0000313" key="13">
    <source>
        <dbReference type="Proteomes" id="UP000836841"/>
    </source>
</evidence>
<keyword evidence="5" id="KW-0521">NADP</keyword>